<sequence>MATSAIEILAFPPSADGMRLHSDFLTESTGDAANSTHRLPPHTQVTMPLKQRRVSTSSVPTVLRQEHELLTWRFRDEMGLLSHKPQDAQILSRERAVVAQRPIDIARGDAQQNRDPQVGDIATAKRPRKMWTQEETQNLVDGCNIWGVGNWKAILNDAQFKFQDRSPVDLKDRFRTYFPDAYRQHYPNAKTHLSERVRSALPDGTSIFEKTRSKKRRPFSPEEDEALRRGYEKHGTIWAIIAKDPVFQSRRSTDLRDRFRNAFPDLYLKAGYKSRPARKVRKSEAMSFPSPAAQPPPTSQGKGHLEGERLEVLPNRSFNPAIWSRSSRDITFFTDSGDEESSAGDDNTHSLPLSSDSVSKLSDSPSVLFAGMPDPNFERVQRITTSGGPTQLDSSRPSPATEGWTTALWLPNPCSVPPAEVCSQGSGKVGNSAWSANDWLASNPRLDPNFDGALENWPSPYGIFDRYHLYSAVAPAHDFASEVAVGHSCSDLPLHRDSTHHHYAGDLLSSTRLYAGLHQLRLQGYELPAPIHIPRSVPGQWHDASHSDLLPTEFVTPATPERTTNQRDGVSHKSPNSQVAILRGDAADYRNEPILIRTPRKGAGCLSSPSSRVPAASEAQKSEMDSQHDARVDCPDVSVIPEKYPSYARPLSSAQGATVSSYPSDAPSDYSTQLMPQYVASSPPPFLNPTRLWLDFPPPTQISMSVPQRSTRPTL</sequence>
<dbReference type="Proteomes" id="UP000027195">
    <property type="component" value="Unassembled WGS sequence"/>
</dbReference>
<feature type="domain" description="Myb-like" evidence="3">
    <location>
        <begin position="211"/>
        <end position="263"/>
    </location>
</feature>
<dbReference type="STRING" id="930990.A0A067MQC3"/>
<feature type="compositionally biased region" description="Polar residues" evidence="2">
    <location>
        <begin position="561"/>
        <end position="576"/>
    </location>
</feature>
<keyword evidence="1" id="KW-0539">Nucleus</keyword>
<dbReference type="Pfam" id="PF00249">
    <property type="entry name" value="Myb_DNA-binding"/>
    <property type="match status" value="2"/>
</dbReference>
<feature type="compositionally biased region" description="Basic and acidic residues" evidence="2">
    <location>
        <begin position="620"/>
        <end position="631"/>
    </location>
</feature>
<dbReference type="AlphaFoldDB" id="A0A067MQC3"/>
<evidence type="ECO:0000259" key="4">
    <source>
        <dbReference type="PROSITE" id="PS51294"/>
    </source>
</evidence>
<dbReference type="SMART" id="SM00717">
    <property type="entry name" value="SANT"/>
    <property type="match status" value="2"/>
</dbReference>
<evidence type="ECO:0000256" key="2">
    <source>
        <dbReference type="SAM" id="MobiDB-lite"/>
    </source>
</evidence>
<feature type="domain" description="Myb-like" evidence="3">
    <location>
        <begin position="123"/>
        <end position="178"/>
    </location>
</feature>
<dbReference type="EMBL" id="KL198025">
    <property type="protein sequence ID" value="KDQ16885.1"/>
    <property type="molecule type" value="Genomic_DNA"/>
</dbReference>
<dbReference type="CDD" id="cd11660">
    <property type="entry name" value="SANT_TRF"/>
    <property type="match status" value="2"/>
</dbReference>
<gene>
    <name evidence="5" type="ORF">BOTBODRAFT_30261</name>
</gene>
<feature type="domain" description="HTH myb-type" evidence="4">
    <location>
        <begin position="211"/>
        <end position="267"/>
    </location>
</feature>
<dbReference type="Gene3D" id="1.10.246.220">
    <property type="match status" value="1"/>
</dbReference>
<feature type="domain" description="HTH myb-type" evidence="4">
    <location>
        <begin position="131"/>
        <end position="182"/>
    </location>
</feature>
<evidence type="ECO:0000313" key="6">
    <source>
        <dbReference type="Proteomes" id="UP000027195"/>
    </source>
</evidence>
<protein>
    <recommendedName>
        <fullName evidence="7">Myb-like domain-containing protein</fullName>
    </recommendedName>
</protein>
<dbReference type="InterPro" id="IPR017930">
    <property type="entry name" value="Myb_dom"/>
</dbReference>
<accession>A0A067MQC3</accession>
<reference evidence="6" key="1">
    <citation type="journal article" date="2014" name="Proc. Natl. Acad. Sci. U.S.A.">
        <title>Extensive sampling of basidiomycete genomes demonstrates inadequacy of the white-rot/brown-rot paradigm for wood decay fungi.</title>
        <authorList>
            <person name="Riley R."/>
            <person name="Salamov A.A."/>
            <person name="Brown D.W."/>
            <person name="Nagy L.G."/>
            <person name="Floudas D."/>
            <person name="Held B.W."/>
            <person name="Levasseur A."/>
            <person name="Lombard V."/>
            <person name="Morin E."/>
            <person name="Otillar R."/>
            <person name="Lindquist E.A."/>
            <person name="Sun H."/>
            <person name="LaButti K.M."/>
            <person name="Schmutz J."/>
            <person name="Jabbour D."/>
            <person name="Luo H."/>
            <person name="Baker S.E."/>
            <person name="Pisabarro A.G."/>
            <person name="Walton J.D."/>
            <person name="Blanchette R.A."/>
            <person name="Henrissat B."/>
            <person name="Martin F."/>
            <person name="Cullen D."/>
            <person name="Hibbett D.S."/>
            <person name="Grigoriev I.V."/>
        </authorList>
    </citation>
    <scope>NUCLEOTIDE SEQUENCE [LARGE SCALE GENOMIC DNA]</scope>
    <source>
        <strain evidence="6">FD-172 SS1</strain>
    </source>
</reference>
<evidence type="ECO:0000313" key="5">
    <source>
        <dbReference type="EMBL" id="KDQ16885.1"/>
    </source>
</evidence>
<dbReference type="InterPro" id="IPR052450">
    <property type="entry name" value="TRBD-Containing_Protein"/>
</dbReference>
<keyword evidence="6" id="KW-1185">Reference proteome</keyword>
<dbReference type="PANTHER" id="PTHR46734:SF1">
    <property type="entry name" value="TELOMERIC REPEAT-BINDING FACTOR 1"/>
    <property type="match status" value="1"/>
</dbReference>
<feature type="region of interest" description="Disordered" evidence="2">
    <location>
        <begin position="334"/>
        <end position="364"/>
    </location>
</feature>
<feature type="region of interest" description="Disordered" evidence="2">
    <location>
        <begin position="600"/>
        <end position="631"/>
    </location>
</feature>
<dbReference type="SUPFAM" id="SSF46689">
    <property type="entry name" value="Homeodomain-like"/>
    <property type="match status" value="2"/>
</dbReference>
<dbReference type="PANTHER" id="PTHR46734">
    <property type="entry name" value="TELOMERIC REPEAT-BINDING FACTOR 1 TERF1"/>
    <property type="match status" value="1"/>
</dbReference>
<evidence type="ECO:0000259" key="3">
    <source>
        <dbReference type="PROSITE" id="PS50090"/>
    </source>
</evidence>
<dbReference type="PROSITE" id="PS50090">
    <property type="entry name" value="MYB_LIKE"/>
    <property type="match status" value="2"/>
</dbReference>
<feature type="region of interest" description="Disordered" evidence="2">
    <location>
        <begin position="278"/>
        <end position="304"/>
    </location>
</feature>
<feature type="region of interest" description="Disordered" evidence="2">
    <location>
        <begin position="557"/>
        <end position="576"/>
    </location>
</feature>
<feature type="compositionally biased region" description="Low complexity" evidence="2">
    <location>
        <begin position="350"/>
        <end position="364"/>
    </location>
</feature>
<dbReference type="InterPro" id="IPR001005">
    <property type="entry name" value="SANT/Myb"/>
</dbReference>
<dbReference type="InParanoid" id="A0A067MQC3"/>
<dbReference type="OrthoDB" id="608866at2759"/>
<dbReference type="PROSITE" id="PS51294">
    <property type="entry name" value="HTH_MYB"/>
    <property type="match status" value="2"/>
</dbReference>
<evidence type="ECO:0008006" key="7">
    <source>
        <dbReference type="Google" id="ProtNLM"/>
    </source>
</evidence>
<dbReference type="Gene3D" id="1.10.10.60">
    <property type="entry name" value="Homeodomain-like"/>
    <property type="match status" value="1"/>
</dbReference>
<name>A0A067MQC3_BOTB1</name>
<evidence type="ECO:0000256" key="1">
    <source>
        <dbReference type="ARBA" id="ARBA00023242"/>
    </source>
</evidence>
<organism evidence="5 6">
    <name type="scientific">Botryobasidium botryosum (strain FD-172 SS1)</name>
    <dbReference type="NCBI Taxonomy" id="930990"/>
    <lineage>
        <taxon>Eukaryota</taxon>
        <taxon>Fungi</taxon>
        <taxon>Dikarya</taxon>
        <taxon>Basidiomycota</taxon>
        <taxon>Agaricomycotina</taxon>
        <taxon>Agaricomycetes</taxon>
        <taxon>Cantharellales</taxon>
        <taxon>Botryobasidiaceae</taxon>
        <taxon>Botryobasidium</taxon>
    </lineage>
</organism>
<dbReference type="HOGENOM" id="CLU_386337_0_0_1"/>
<proteinExistence type="predicted"/>
<dbReference type="InterPro" id="IPR009057">
    <property type="entry name" value="Homeodomain-like_sf"/>
</dbReference>